<sequence>MIKVSFMNKNNGKTVLKSMDIEQDLRESADFEYVNDISNSISQKNIMVFDCKLDETIFNIEDPDEEFYEEFGMDAEYFQVVFNDIKIYIADMCLDIEHDLREEYRFEKIRVSAEIYDVDETITDVKFVLVISFMDSPRKQQADLTRVVAKRQLQGSSKYFN</sequence>
<dbReference type="Proteomes" id="UP000019591">
    <property type="component" value="Chromosome"/>
</dbReference>
<dbReference type="STRING" id="1286171.EAL2_c07310"/>
<name>W8TIJ6_PEPAC</name>
<dbReference type="KEGG" id="eac:EAL2_c07310"/>
<protein>
    <submittedName>
        <fullName evidence="1">Uncharacterized protein</fullName>
    </submittedName>
</protein>
<reference evidence="1 2" key="1">
    <citation type="journal article" date="2014" name="Genome Announc.">
        <title>Complete Genome Sequence of Amino Acid-Utilizing Eubacterium acidaminophilum al-2 (DSM 3953).</title>
        <authorList>
            <person name="Poehlein A."/>
            <person name="Andreesen J.R."/>
            <person name="Daniel R."/>
        </authorList>
    </citation>
    <scope>NUCLEOTIDE SEQUENCE [LARGE SCALE GENOMIC DNA]</scope>
    <source>
        <strain evidence="1 2">DSM 3953</strain>
    </source>
</reference>
<proteinExistence type="predicted"/>
<organism evidence="1 2">
    <name type="scientific">Peptoclostridium acidaminophilum DSM 3953</name>
    <dbReference type="NCBI Taxonomy" id="1286171"/>
    <lineage>
        <taxon>Bacteria</taxon>
        <taxon>Bacillati</taxon>
        <taxon>Bacillota</taxon>
        <taxon>Clostridia</taxon>
        <taxon>Peptostreptococcales</taxon>
        <taxon>Peptoclostridiaceae</taxon>
        <taxon>Peptoclostridium</taxon>
    </lineage>
</organism>
<keyword evidence="2" id="KW-1185">Reference proteome</keyword>
<dbReference type="PATRIC" id="fig|1286171.3.peg.677"/>
<dbReference type="AlphaFoldDB" id="W8TIJ6"/>
<evidence type="ECO:0000313" key="1">
    <source>
        <dbReference type="EMBL" id="AHM56032.1"/>
    </source>
</evidence>
<dbReference type="EMBL" id="CP007452">
    <property type="protein sequence ID" value="AHM56032.1"/>
    <property type="molecule type" value="Genomic_DNA"/>
</dbReference>
<evidence type="ECO:0000313" key="2">
    <source>
        <dbReference type="Proteomes" id="UP000019591"/>
    </source>
</evidence>
<dbReference type="OrthoDB" id="1757712at2"/>
<dbReference type="HOGENOM" id="CLU_1641474_0_0_9"/>
<accession>W8TIJ6</accession>
<gene>
    <name evidence="1" type="ORF">EAL2_c07310</name>
</gene>
<dbReference type="RefSeq" id="WP_025435073.1">
    <property type="nucleotide sequence ID" value="NZ_CP007452.1"/>
</dbReference>